<dbReference type="Gene3D" id="3.40.50.1820">
    <property type="entry name" value="alpha/beta hydrolase"/>
    <property type="match status" value="1"/>
</dbReference>
<accession>A0A383RD43</accession>
<dbReference type="PANTHER" id="PTHR11487">
    <property type="entry name" value="THIOESTERASE"/>
    <property type="match status" value="1"/>
</dbReference>
<evidence type="ECO:0000313" key="3">
    <source>
        <dbReference type="EMBL" id="SYX84229.1"/>
    </source>
</evidence>
<dbReference type="PANTHER" id="PTHR11487:SF0">
    <property type="entry name" value="S-ACYL FATTY ACID SYNTHASE THIOESTERASE, MEDIUM CHAIN"/>
    <property type="match status" value="1"/>
</dbReference>
<dbReference type="Proteomes" id="UP000304148">
    <property type="component" value="Chromosome"/>
</dbReference>
<reference evidence="4" key="1">
    <citation type="submission" date="2018-08" db="EMBL/GenBank/DDBJ databases">
        <authorList>
            <person name="Chevrot R."/>
        </authorList>
    </citation>
    <scope>NUCLEOTIDE SEQUENCE [LARGE SCALE GENOMIC DNA]</scope>
</reference>
<protein>
    <submittedName>
        <fullName evidence="3">Surfactin synthase thioesterase subunit</fullName>
    </submittedName>
</protein>
<comment type="similarity">
    <text evidence="1">Belongs to the thioesterase family.</text>
</comment>
<dbReference type="GO" id="GO:0008610">
    <property type="term" value="P:lipid biosynthetic process"/>
    <property type="evidence" value="ECO:0007669"/>
    <property type="project" value="TreeGrafter"/>
</dbReference>
<dbReference type="InterPro" id="IPR029058">
    <property type="entry name" value="AB_hydrolase_fold"/>
</dbReference>
<dbReference type="RefSeq" id="WP_138186197.1">
    <property type="nucleotide sequence ID" value="NZ_LS992241.1"/>
</dbReference>
<dbReference type="SUPFAM" id="SSF53474">
    <property type="entry name" value="alpha/beta-Hydrolases"/>
    <property type="match status" value="1"/>
</dbReference>
<sequence>MKLFCLPFAGGSKRAYSNWSKLANRAMDIEAIEIKGRGERFGQDFYEDMTEAVDDIYSLIKDHIQKDDYALYGHSMGTLLAYELYYKVIAEGHRKPAHIFFSGRQSPIVKNNMYVSSTMPDDEFIAKIIALGGTHEELSQSKELMRFYLPVLKNDIRIMENYEFQARAEKIKCDISVFIGLEDRIDGKQEIAWDDLCEQRIKFYHFMGDHFFINDHTSTIVNIMEGELLPEK</sequence>
<dbReference type="Pfam" id="PF00975">
    <property type="entry name" value="Thioesterase"/>
    <property type="match status" value="1"/>
</dbReference>
<organism evidence="3 4">
    <name type="scientific">Paenibacillus alvei</name>
    <name type="common">Bacillus alvei</name>
    <dbReference type="NCBI Taxonomy" id="44250"/>
    <lineage>
        <taxon>Bacteria</taxon>
        <taxon>Bacillati</taxon>
        <taxon>Bacillota</taxon>
        <taxon>Bacilli</taxon>
        <taxon>Bacillales</taxon>
        <taxon>Paenibacillaceae</taxon>
        <taxon>Paenibacillus</taxon>
    </lineage>
</organism>
<dbReference type="AlphaFoldDB" id="A0A383RD43"/>
<evidence type="ECO:0000256" key="1">
    <source>
        <dbReference type="ARBA" id="ARBA00007169"/>
    </source>
</evidence>
<proteinExistence type="inferred from homology"/>
<evidence type="ECO:0000259" key="2">
    <source>
        <dbReference type="Pfam" id="PF00975"/>
    </source>
</evidence>
<feature type="domain" description="Thioesterase" evidence="2">
    <location>
        <begin position="2"/>
        <end position="225"/>
    </location>
</feature>
<evidence type="ECO:0000313" key="4">
    <source>
        <dbReference type="Proteomes" id="UP000304148"/>
    </source>
</evidence>
<dbReference type="InterPro" id="IPR012223">
    <property type="entry name" value="TEII"/>
</dbReference>
<dbReference type="InterPro" id="IPR001031">
    <property type="entry name" value="Thioesterase"/>
</dbReference>
<name>A0A383RD43_PAEAL</name>
<dbReference type="EMBL" id="LS992241">
    <property type="protein sequence ID" value="SYX84229.1"/>
    <property type="molecule type" value="Genomic_DNA"/>
</dbReference>
<gene>
    <name evidence="3" type="ORF">PBLR_12651</name>
</gene>